<keyword evidence="3" id="KW-1185">Reference proteome</keyword>
<name>A0A0K2G8T6_NITMO</name>
<dbReference type="EMBL" id="CP011801">
    <property type="protein sequence ID" value="ALA57007.1"/>
    <property type="molecule type" value="Genomic_DNA"/>
</dbReference>
<protein>
    <submittedName>
        <fullName evidence="2">Uncharacterized protein</fullName>
    </submittedName>
</protein>
<evidence type="ECO:0000313" key="2">
    <source>
        <dbReference type="EMBL" id="ALA57007.1"/>
    </source>
</evidence>
<reference evidence="2 3" key="1">
    <citation type="journal article" date="2015" name="Proc. Natl. Acad. Sci. U.S.A.">
        <title>Expanded metabolic versatility of ubiquitous nitrite-oxidizing bacteria from the genus Nitrospira.</title>
        <authorList>
            <person name="Koch H."/>
            <person name="Lucker S."/>
            <person name="Albertsen M."/>
            <person name="Kitzinger K."/>
            <person name="Herbold C."/>
            <person name="Spieck E."/>
            <person name="Nielsen P.H."/>
            <person name="Wagner M."/>
            <person name="Daims H."/>
        </authorList>
    </citation>
    <scope>NUCLEOTIDE SEQUENCE [LARGE SCALE GENOMIC DNA]</scope>
    <source>
        <strain evidence="2 3">NSP M-1</strain>
    </source>
</reference>
<gene>
    <name evidence="2" type="ORF">NITMOv2_0571</name>
</gene>
<dbReference type="AlphaFoldDB" id="A0A0K2G8T6"/>
<accession>A0A0K2G8T6</accession>
<proteinExistence type="predicted"/>
<organism evidence="2 3">
    <name type="scientific">Nitrospira moscoviensis</name>
    <dbReference type="NCBI Taxonomy" id="42253"/>
    <lineage>
        <taxon>Bacteria</taxon>
        <taxon>Pseudomonadati</taxon>
        <taxon>Nitrospirota</taxon>
        <taxon>Nitrospiria</taxon>
        <taxon>Nitrospirales</taxon>
        <taxon>Nitrospiraceae</taxon>
        <taxon>Nitrospira</taxon>
    </lineage>
</organism>
<dbReference type="Proteomes" id="UP000069205">
    <property type="component" value="Chromosome"/>
</dbReference>
<feature type="compositionally biased region" description="Acidic residues" evidence="1">
    <location>
        <begin position="63"/>
        <end position="72"/>
    </location>
</feature>
<feature type="compositionally biased region" description="Basic and acidic residues" evidence="1">
    <location>
        <begin position="48"/>
        <end position="62"/>
    </location>
</feature>
<feature type="region of interest" description="Disordered" evidence="1">
    <location>
        <begin position="1"/>
        <end position="135"/>
    </location>
</feature>
<feature type="compositionally biased region" description="Basic and acidic residues" evidence="1">
    <location>
        <begin position="13"/>
        <end position="37"/>
    </location>
</feature>
<feature type="compositionally biased region" description="Basic and acidic residues" evidence="1">
    <location>
        <begin position="91"/>
        <end position="116"/>
    </location>
</feature>
<evidence type="ECO:0000313" key="3">
    <source>
        <dbReference type="Proteomes" id="UP000069205"/>
    </source>
</evidence>
<evidence type="ECO:0000256" key="1">
    <source>
        <dbReference type="SAM" id="MobiDB-lite"/>
    </source>
</evidence>
<sequence length="155" mass="17141">MVDRPVDQPTVQNRRDQTDDERAARCGPEAADRKAFDEVGGQLQQQRIQHDEKEAQREHDQGEGQDEQDGPENEVQNSQDQDGRQTCADAVRFDAGDDGHGQKDGDTGDQHARDNSPRPSVKGRFVDHPGKVNLRHPSLYCPYCPDAAGALLAAE</sequence>
<dbReference type="KEGG" id="nmv:NITMOv2_0571"/>